<evidence type="ECO:0000256" key="1">
    <source>
        <dbReference type="ARBA" id="ARBA00004141"/>
    </source>
</evidence>
<evidence type="ECO:0000313" key="7">
    <source>
        <dbReference type="EMBL" id="UXY13965.1"/>
    </source>
</evidence>
<reference evidence="7" key="1">
    <citation type="submission" date="2022-10" db="EMBL/GenBank/DDBJ databases">
        <title>Chitiniphilus purpureus sp. nov., a novel chitin-degrading bacterium isolated from crawfish pond sediment.</title>
        <authorList>
            <person name="Li K."/>
        </authorList>
    </citation>
    <scope>NUCLEOTIDE SEQUENCE</scope>
    <source>
        <strain evidence="7">CD1</strain>
    </source>
</reference>
<dbReference type="RefSeq" id="WP_263123263.1">
    <property type="nucleotide sequence ID" value="NZ_CP106753.1"/>
</dbReference>
<name>A0ABY6DHZ1_9NEIS</name>
<dbReference type="PANTHER" id="PTHR43461:SF1">
    <property type="entry name" value="TRANSMEMBRANE PROTEIN 256"/>
    <property type="match status" value="1"/>
</dbReference>
<accession>A0ABY6DHZ1</accession>
<keyword evidence="4 6" id="KW-1133">Transmembrane helix</keyword>
<comment type="similarity">
    <text evidence="2">Belongs to the UPF0382 family.</text>
</comment>
<evidence type="ECO:0000256" key="2">
    <source>
        <dbReference type="ARBA" id="ARBA00009694"/>
    </source>
</evidence>
<evidence type="ECO:0000256" key="3">
    <source>
        <dbReference type="ARBA" id="ARBA00022692"/>
    </source>
</evidence>
<dbReference type="PANTHER" id="PTHR43461">
    <property type="entry name" value="TRANSMEMBRANE PROTEIN 256"/>
    <property type="match status" value="1"/>
</dbReference>
<protein>
    <submittedName>
        <fullName evidence="7">DUF423 domain-containing protein</fullName>
    </submittedName>
</protein>
<dbReference type="Pfam" id="PF04241">
    <property type="entry name" value="DUF423"/>
    <property type="match status" value="1"/>
</dbReference>
<keyword evidence="3 6" id="KW-0812">Transmembrane</keyword>
<sequence>MTERHWVAAAAFNLLVAVAAGAFGAHGLKAVLTPAVLAIWQTAVTYQMVHGLGLLAVALLMPHWPGRTLGWVAAAMLVGMLLFCGSLYLLALSGIRVLGAITPLGGVAFLLAWALLGWRALR</sequence>
<feature type="transmembrane region" description="Helical" evidence="6">
    <location>
        <begin position="97"/>
        <end position="118"/>
    </location>
</feature>
<keyword evidence="8" id="KW-1185">Reference proteome</keyword>
<organism evidence="7 8">
    <name type="scientific">Chitiniphilus purpureus</name>
    <dbReference type="NCBI Taxonomy" id="2981137"/>
    <lineage>
        <taxon>Bacteria</taxon>
        <taxon>Pseudomonadati</taxon>
        <taxon>Pseudomonadota</taxon>
        <taxon>Betaproteobacteria</taxon>
        <taxon>Neisseriales</taxon>
        <taxon>Chitinibacteraceae</taxon>
        <taxon>Chitiniphilus</taxon>
    </lineage>
</organism>
<evidence type="ECO:0000256" key="4">
    <source>
        <dbReference type="ARBA" id="ARBA00022989"/>
    </source>
</evidence>
<dbReference type="EMBL" id="CP106753">
    <property type="protein sequence ID" value="UXY13965.1"/>
    <property type="molecule type" value="Genomic_DNA"/>
</dbReference>
<proteinExistence type="inferred from homology"/>
<dbReference type="InterPro" id="IPR006696">
    <property type="entry name" value="DUF423"/>
</dbReference>
<dbReference type="Proteomes" id="UP001061302">
    <property type="component" value="Chromosome"/>
</dbReference>
<feature type="transmembrane region" description="Helical" evidence="6">
    <location>
        <begin position="68"/>
        <end position="91"/>
    </location>
</feature>
<keyword evidence="5 6" id="KW-0472">Membrane</keyword>
<comment type="subcellular location">
    <subcellularLocation>
        <location evidence="1">Membrane</location>
        <topology evidence="1">Multi-pass membrane protein</topology>
    </subcellularLocation>
</comment>
<evidence type="ECO:0000256" key="5">
    <source>
        <dbReference type="ARBA" id="ARBA00023136"/>
    </source>
</evidence>
<gene>
    <name evidence="7" type="ORF">N8I74_11595</name>
</gene>
<evidence type="ECO:0000256" key="6">
    <source>
        <dbReference type="SAM" id="Phobius"/>
    </source>
</evidence>
<feature type="transmembrane region" description="Helical" evidence="6">
    <location>
        <begin position="37"/>
        <end position="61"/>
    </location>
</feature>
<evidence type="ECO:0000313" key="8">
    <source>
        <dbReference type="Proteomes" id="UP001061302"/>
    </source>
</evidence>